<reference evidence="2" key="2">
    <citation type="submission" date="2018-11" db="EMBL/GenBank/DDBJ databases">
        <title>Proposal to divide the Flavobacteriaceae and reorganize its genera based on Amino Acid Identity values calculated from whole genome sequences.</title>
        <authorList>
            <person name="Nicholson A.C."/>
            <person name="Gulvik C.A."/>
            <person name="Whitney A.M."/>
            <person name="Humrighouse B.W."/>
            <person name="Bell M."/>
            <person name="Holmens B."/>
            <person name="Steigerwalt A."/>
            <person name="Villarma A."/>
            <person name="Sheth M."/>
            <person name="Batra D."/>
            <person name="Pryor J."/>
            <person name="Bernardet J.-F."/>
            <person name="Hugo C."/>
            <person name="Kampfer P."/>
            <person name="Newman J."/>
            <person name="Mcquiston J.R."/>
        </authorList>
    </citation>
    <scope>NUCLEOTIDE SEQUENCE [LARGE SCALE GENOMIC DNA]</scope>
    <source>
        <strain evidence="2">H3056</strain>
    </source>
</reference>
<comment type="caution">
    <text evidence="1">The sequence shown here is derived from an EMBL/GenBank/DDBJ whole genome shotgun (WGS) entry which is preliminary data.</text>
</comment>
<protein>
    <submittedName>
        <fullName evidence="1">Uncharacterized protein</fullName>
    </submittedName>
</protein>
<name>A0A3N0WVW3_9FLAO</name>
<evidence type="ECO:0000313" key="1">
    <source>
        <dbReference type="EMBL" id="ROI08259.1"/>
    </source>
</evidence>
<organism evidence="1 2">
    <name type="scientific">Kaistella daneshvariae</name>
    <dbReference type="NCBI Taxonomy" id="2487074"/>
    <lineage>
        <taxon>Bacteria</taxon>
        <taxon>Pseudomonadati</taxon>
        <taxon>Bacteroidota</taxon>
        <taxon>Flavobacteriia</taxon>
        <taxon>Flavobacteriales</taxon>
        <taxon>Weeksellaceae</taxon>
        <taxon>Chryseobacterium group</taxon>
        <taxon>Kaistella</taxon>
    </lineage>
</organism>
<dbReference type="Proteomes" id="UP000270224">
    <property type="component" value="Unassembled WGS sequence"/>
</dbReference>
<gene>
    <name evidence="1" type="ORF">EGI11_11510</name>
</gene>
<proteinExistence type="predicted"/>
<dbReference type="AlphaFoldDB" id="A0A3N0WVW3"/>
<dbReference type="EMBL" id="RJUG01000004">
    <property type="protein sequence ID" value="ROI08259.1"/>
    <property type="molecule type" value="Genomic_DNA"/>
</dbReference>
<reference evidence="2" key="1">
    <citation type="submission" date="2018-11" db="EMBL/GenBank/DDBJ databases">
        <title>Proposal to divide the Flavobacteriaceae and reorganize its genera based on Amino Acid Identity values calculated from whole genome sequences.</title>
        <authorList>
            <person name="Nicholson A.C."/>
            <person name="Gulvik C.A."/>
            <person name="Whitney A.M."/>
            <person name="Humrighouse B.W."/>
            <person name="Bell M."/>
            <person name="Holmes B."/>
            <person name="Steigerwalt A."/>
            <person name="Villarma A."/>
            <person name="Sheth M."/>
            <person name="Batra D."/>
            <person name="Pryor J."/>
            <person name="Bernardet J.-F."/>
            <person name="Hugo C."/>
            <person name="Kampfer P."/>
            <person name="Newman J."/>
            <person name="Mcquiston J.R."/>
        </authorList>
    </citation>
    <scope>NUCLEOTIDE SEQUENCE [LARGE SCALE GENOMIC DNA]</scope>
    <source>
        <strain evidence="2">H3056</strain>
    </source>
</reference>
<accession>A0A3N0WVW3</accession>
<evidence type="ECO:0000313" key="2">
    <source>
        <dbReference type="Proteomes" id="UP000270224"/>
    </source>
</evidence>
<sequence>MAFCFSKKEGTSCQKNPRNLLNLRENWLNSTKISRYIPLLFILQKRIRAFAAFYFRKISRFMPLFFHFYTCAEIFPLI</sequence>